<dbReference type="SUPFAM" id="SSF56784">
    <property type="entry name" value="HAD-like"/>
    <property type="match status" value="1"/>
</dbReference>
<evidence type="ECO:0000256" key="3">
    <source>
        <dbReference type="ARBA" id="ARBA00023242"/>
    </source>
</evidence>
<evidence type="ECO:0000313" key="10">
    <source>
        <dbReference type="EMBL" id="CDR37541.1"/>
    </source>
</evidence>
<protein>
    <recommendedName>
        <fullName evidence="6">RNA polymerase II subunit A C-terminal domain phosphatase</fullName>
        <ecNumber evidence="6">3.1.3.16</ecNumber>
    </recommendedName>
</protein>
<evidence type="ECO:0000256" key="4">
    <source>
        <dbReference type="ARBA" id="ARBA00047761"/>
    </source>
</evidence>
<evidence type="ECO:0000256" key="7">
    <source>
        <dbReference type="SAM" id="MobiDB-lite"/>
    </source>
</evidence>
<proteinExistence type="predicted"/>
<keyword evidence="2 6" id="KW-0378">Hydrolase</keyword>
<dbReference type="InterPro" id="IPR001357">
    <property type="entry name" value="BRCT_dom"/>
</dbReference>
<dbReference type="SMART" id="SM00292">
    <property type="entry name" value="BRCT"/>
    <property type="match status" value="1"/>
</dbReference>
<dbReference type="InterPro" id="IPR036420">
    <property type="entry name" value="BRCT_dom_sf"/>
</dbReference>
<sequence>MSSLTPLTLPKSAPYPVKISAIHVQRGQQVAKHEPLVTYTYWEFQDSPDSPKNGDYDDDRDEKSFKPKKVRVDLIGTFESPINGVIEEICVQKGDEILGPDTEIAKVLEPCTHSIQYGGLCALCGKSVEDDKDYSGYQYEDRAPISMSHGTSNLKVSKDEAEKVEEKWQKGLISEKKLILVVDLDQTVIHATVDPTIGEWMKDESNPNYPSLKDVKSFELEEDVVISPSYKGPRPPPFSRTYYVKLRPGLQQFLERIAEKYELHIYTMGTRSYAKSIAHCIDPEGKYFADRILSRDESGSMTTKSLERLFPTDRSMVVIIDDRGDVWNWSDHLVKVVPFDFFVGIGDINSKFLPKQKSLLGPTKRRESIAKLEETLIEDEAERSDELAANAKTATSSDGDKLPETQDQGQLAAEPTEREATLEAQTEQRPMEKLQKDLDALAAHRERLLYDDDDELQGLEKALLDIHAKFYATLEENPKDPPHIENILPSMKKRIFEGLQFVFSGLLPLGGNMNNESIVIWVRTFGADVSSEVTMETTHIIAKNPYTFKAKLGKTMVPSCKIMHPDWLFDSMTNWRIADDAKYEVEFAADKYLSEEEVKQYKLSRERAKSRTTTPGPQAVATPGDSQGGDLLGGDMEWLNEEDEEDESFDSSDSDDDEEAENGLKRGADDDNNSVDDGEESTKRRKLGDSSVEEEDEDDDDFAAELMQDLDDD</sequence>
<comment type="catalytic activity">
    <reaction evidence="4 6">
        <text>O-phospho-L-seryl-[protein] + H2O = L-seryl-[protein] + phosphate</text>
        <dbReference type="Rhea" id="RHEA:20629"/>
        <dbReference type="Rhea" id="RHEA-COMP:9863"/>
        <dbReference type="Rhea" id="RHEA-COMP:11604"/>
        <dbReference type="ChEBI" id="CHEBI:15377"/>
        <dbReference type="ChEBI" id="CHEBI:29999"/>
        <dbReference type="ChEBI" id="CHEBI:43474"/>
        <dbReference type="ChEBI" id="CHEBI:83421"/>
        <dbReference type="EC" id="3.1.3.16"/>
    </reaction>
</comment>
<dbReference type="PANTHER" id="PTHR23081">
    <property type="entry name" value="RNA POLYMERASE II CTD PHOSPHATASE"/>
    <property type="match status" value="1"/>
</dbReference>
<dbReference type="OrthoDB" id="10249888at2759"/>
<dbReference type="PANTHER" id="PTHR23081:SF36">
    <property type="entry name" value="RNA POLYMERASE II SUBUNIT A C-TERMINAL DOMAIN PHOSPHATASE"/>
    <property type="match status" value="1"/>
</dbReference>
<dbReference type="PROSITE" id="PS50172">
    <property type="entry name" value="BRCT"/>
    <property type="match status" value="1"/>
</dbReference>
<dbReference type="NCBIfam" id="TIGR02250">
    <property type="entry name" value="FCP1_euk"/>
    <property type="match status" value="1"/>
</dbReference>
<dbReference type="PhylomeDB" id="A0A061AIY9"/>
<dbReference type="CDD" id="cd07521">
    <property type="entry name" value="HAD_FCP1-like"/>
    <property type="match status" value="1"/>
</dbReference>
<dbReference type="Gene3D" id="2.40.50.100">
    <property type="match status" value="1"/>
</dbReference>
<evidence type="ECO:0000259" key="8">
    <source>
        <dbReference type="PROSITE" id="PS50172"/>
    </source>
</evidence>
<dbReference type="InterPro" id="IPR023214">
    <property type="entry name" value="HAD_sf"/>
</dbReference>
<dbReference type="VEuPathDB" id="FungiDB:BON22_0326"/>
<dbReference type="EMBL" id="LK052886">
    <property type="protein sequence ID" value="CDR37541.1"/>
    <property type="molecule type" value="Genomic_DNA"/>
</dbReference>
<dbReference type="Gene3D" id="1.10.287.10">
    <property type="entry name" value="S15/NS1, RNA-binding"/>
    <property type="match status" value="1"/>
</dbReference>
<accession>A0A061AIY9</accession>
<evidence type="ECO:0000256" key="2">
    <source>
        <dbReference type="ARBA" id="ARBA00022801"/>
    </source>
</evidence>
<dbReference type="Gene3D" id="3.40.50.10190">
    <property type="entry name" value="BRCT domain"/>
    <property type="match status" value="1"/>
</dbReference>
<dbReference type="Pfam" id="PF00533">
    <property type="entry name" value="BRCT"/>
    <property type="match status" value="1"/>
</dbReference>
<keyword evidence="3 6" id="KW-0539">Nucleus</keyword>
<dbReference type="AlphaFoldDB" id="A0A061AIY9"/>
<dbReference type="Gene3D" id="3.40.50.1000">
    <property type="entry name" value="HAD superfamily/HAD-like"/>
    <property type="match status" value="1"/>
</dbReference>
<evidence type="ECO:0000256" key="6">
    <source>
        <dbReference type="RuleBase" id="RU366066"/>
    </source>
</evidence>
<comment type="function">
    <text evidence="6">This promotes the activity of RNA polymerase II.</text>
</comment>
<evidence type="ECO:0000256" key="1">
    <source>
        <dbReference type="ARBA" id="ARBA00004123"/>
    </source>
</evidence>
<dbReference type="InterPro" id="IPR004274">
    <property type="entry name" value="FCP1_dom"/>
</dbReference>
<evidence type="ECO:0000259" key="9">
    <source>
        <dbReference type="PROSITE" id="PS50969"/>
    </source>
</evidence>
<dbReference type="InterPro" id="IPR036412">
    <property type="entry name" value="HAD-like_sf"/>
</dbReference>
<comment type="catalytic activity">
    <reaction evidence="5 6">
        <text>O-phospho-L-threonyl-[protein] + H2O = L-threonyl-[protein] + phosphate</text>
        <dbReference type="Rhea" id="RHEA:47004"/>
        <dbReference type="Rhea" id="RHEA-COMP:11060"/>
        <dbReference type="Rhea" id="RHEA-COMP:11605"/>
        <dbReference type="ChEBI" id="CHEBI:15377"/>
        <dbReference type="ChEBI" id="CHEBI:30013"/>
        <dbReference type="ChEBI" id="CHEBI:43474"/>
        <dbReference type="ChEBI" id="CHEBI:61977"/>
        <dbReference type="EC" id="3.1.3.16"/>
    </reaction>
</comment>
<dbReference type="GO" id="GO:0005634">
    <property type="term" value="C:nucleus"/>
    <property type="evidence" value="ECO:0007669"/>
    <property type="project" value="UniProtKB-SubCell"/>
</dbReference>
<dbReference type="SUPFAM" id="SSF52113">
    <property type="entry name" value="BRCT domain"/>
    <property type="match status" value="1"/>
</dbReference>
<dbReference type="EC" id="3.1.3.16" evidence="6"/>
<name>A0A061AIY9_CYBFA</name>
<feature type="region of interest" description="Disordered" evidence="7">
    <location>
        <begin position="603"/>
        <end position="713"/>
    </location>
</feature>
<feature type="compositionally biased region" description="Acidic residues" evidence="7">
    <location>
        <begin position="691"/>
        <end position="713"/>
    </location>
</feature>
<organism evidence="10">
    <name type="scientific">Cyberlindnera fabianii</name>
    <name type="common">Yeast</name>
    <name type="synonym">Hansenula fabianii</name>
    <dbReference type="NCBI Taxonomy" id="36022"/>
    <lineage>
        <taxon>Eukaryota</taxon>
        <taxon>Fungi</taxon>
        <taxon>Dikarya</taxon>
        <taxon>Ascomycota</taxon>
        <taxon>Saccharomycotina</taxon>
        <taxon>Saccharomycetes</taxon>
        <taxon>Phaffomycetales</taxon>
        <taxon>Phaffomycetaceae</taxon>
        <taxon>Cyberlindnera</taxon>
    </lineage>
</organism>
<feature type="compositionally biased region" description="Acidic residues" evidence="7">
    <location>
        <begin position="638"/>
        <end position="661"/>
    </location>
</feature>
<dbReference type="CDD" id="cd17729">
    <property type="entry name" value="BRCT_CTDP1"/>
    <property type="match status" value="1"/>
</dbReference>
<dbReference type="GO" id="GO:0008420">
    <property type="term" value="F:RNA polymerase II CTD heptapeptide repeat phosphatase activity"/>
    <property type="evidence" value="ECO:0007669"/>
    <property type="project" value="UniProtKB-UniRule"/>
</dbReference>
<dbReference type="SMART" id="SM00577">
    <property type="entry name" value="CPDc"/>
    <property type="match status" value="1"/>
</dbReference>
<comment type="subcellular location">
    <subcellularLocation>
        <location evidence="1 6">Nucleus</location>
    </subcellularLocation>
</comment>
<feature type="compositionally biased region" description="Acidic residues" evidence="7">
    <location>
        <begin position="670"/>
        <end position="679"/>
    </location>
</feature>
<feature type="domain" description="BRCT" evidence="8">
    <location>
        <begin position="491"/>
        <end position="585"/>
    </location>
</feature>
<gene>
    <name evidence="10" type="ORF">CYFA0S_01e11760g</name>
</gene>
<dbReference type="InterPro" id="IPR039189">
    <property type="entry name" value="Fcp1"/>
</dbReference>
<feature type="domain" description="FCP1 homology" evidence="9">
    <location>
        <begin position="173"/>
        <end position="359"/>
    </location>
</feature>
<dbReference type="InterPro" id="IPR011947">
    <property type="entry name" value="FCP1_euk"/>
</dbReference>
<feature type="region of interest" description="Disordered" evidence="7">
    <location>
        <begin position="390"/>
        <end position="430"/>
    </location>
</feature>
<reference evidence="10" key="1">
    <citation type="journal article" date="2014" name="Genome Announc.">
        <title>Genome sequence of the yeast Cyberlindnera fabianii (Hansenula fabianii).</title>
        <authorList>
            <person name="Freel K.C."/>
            <person name="Sarilar V."/>
            <person name="Neuveglise C."/>
            <person name="Devillers H."/>
            <person name="Friedrich A."/>
            <person name="Schacherer J."/>
        </authorList>
    </citation>
    <scope>NUCLEOTIDE SEQUENCE</scope>
    <source>
        <strain evidence="10">YJS4271</strain>
    </source>
</reference>
<dbReference type="Pfam" id="PF03031">
    <property type="entry name" value="NIF"/>
    <property type="match status" value="1"/>
</dbReference>
<dbReference type="PROSITE" id="PS50969">
    <property type="entry name" value="FCP1"/>
    <property type="match status" value="1"/>
</dbReference>
<evidence type="ECO:0000256" key="5">
    <source>
        <dbReference type="ARBA" id="ARBA00048336"/>
    </source>
</evidence>